<feature type="compositionally biased region" description="Basic and acidic residues" evidence="1">
    <location>
        <begin position="174"/>
        <end position="186"/>
    </location>
</feature>
<comment type="caution">
    <text evidence="2">The sequence shown here is derived from an EMBL/GenBank/DDBJ whole genome shotgun (WGS) entry which is preliminary data.</text>
</comment>
<organism evidence="2 3">
    <name type="scientific">Paraburkholderia aspalathi</name>
    <dbReference type="NCBI Taxonomy" id="1324617"/>
    <lineage>
        <taxon>Bacteria</taxon>
        <taxon>Pseudomonadati</taxon>
        <taxon>Pseudomonadota</taxon>
        <taxon>Betaproteobacteria</taxon>
        <taxon>Burkholderiales</taxon>
        <taxon>Burkholderiaceae</taxon>
        <taxon>Paraburkholderia</taxon>
    </lineage>
</organism>
<protein>
    <submittedName>
        <fullName evidence="2">Uncharacterized protein</fullName>
    </submittedName>
</protein>
<evidence type="ECO:0000256" key="1">
    <source>
        <dbReference type="SAM" id="MobiDB-lite"/>
    </source>
</evidence>
<dbReference type="Proteomes" id="UP000674425">
    <property type="component" value="Unassembled WGS sequence"/>
</dbReference>
<dbReference type="EMBL" id="CAJNAU010000021">
    <property type="protein sequence ID" value="CAE6750033.1"/>
    <property type="molecule type" value="Genomic_DNA"/>
</dbReference>
<feature type="region of interest" description="Disordered" evidence="1">
    <location>
        <begin position="174"/>
        <end position="194"/>
    </location>
</feature>
<proteinExistence type="predicted"/>
<keyword evidence="3" id="KW-1185">Reference proteome</keyword>
<name>A0ABM8RFF8_9BURK</name>
<accession>A0ABM8RFF8</accession>
<evidence type="ECO:0000313" key="3">
    <source>
        <dbReference type="Proteomes" id="UP000674425"/>
    </source>
</evidence>
<evidence type="ECO:0000313" key="2">
    <source>
        <dbReference type="EMBL" id="CAE6750033.1"/>
    </source>
</evidence>
<gene>
    <name evidence="2" type="ORF">R69658_02671</name>
</gene>
<sequence length="231" mass="25598">MVSGPDEIVSATGPCEQIDAHQRRARQIEAAREVVVHPRGESRFVCRSGFCSRAVHTERQLDSPLDDLPCIVVAPFKTRAQNIVPRNRAVPDSLQARNVERAGQRQPPLRDVHAAASTVAVPAIGLGQAVEQQTLLHCRGRIGILNRQRIEAERGKRVRIERYDRCRRGSVDAGRTHLHDGAEGAHGRPGKQLARGEYKTSTARLSDDLERADRIAAGHEEVVVDTERRLT</sequence>
<reference evidence="2 3" key="1">
    <citation type="submission" date="2021-02" db="EMBL/GenBank/DDBJ databases">
        <authorList>
            <person name="Vanwijnsberghe S."/>
        </authorList>
    </citation>
    <scope>NUCLEOTIDE SEQUENCE [LARGE SCALE GENOMIC DNA]</scope>
    <source>
        <strain evidence="2 3">R-69658</strain>
    </source>
</reference>